<organism evidence="1 2">
    <name type="scientific">Deinococcus puniceus</name>
    <dbReference type="NCBI Taxonomy" id="1182568"/>
    <lineage>
        <taxon>Bacteria</taxon>
        <taxon>Thermotogati</taxon>
        <taxon>Deinococcota</taxon>
        <taxon>Deinococci</taxon>
        <taxon>Deinococcales</taxon>
        <taxon>Deinococcaceae</taxon>
        <taxon>Deinococcus</taxon>
    </lineage>
</organism>
<evidence type="ECO:0000313" key="1">
    <source>
        <dbReference type="EMBL" id="ANE43179.1"/>
    </source>
</evidence>
<evidence type="ECO:0000313" key="2">
    <source>
        <dbReference type="Proteomes" id="UP000077363"/>
    </source>
</evidence>
<dbReference type="AlphaFoldDB" id="A0A172T827"/>
<dbReference type="PATRIC" id="fig|1182568.3.peg.974"/>
<dbReference type="KEGG" id="dpu:SU48_04680"/>
<evidence type="ECO:0008006" key="3">
    <source>
        <dbReference type="Google" id="ProtNLM"/>
    </source>
</evidence>
<proteinExistence type="predicted"/>
<dbReference type="EMBL" id="CP011387">
    <property type="protein sequence ID" value="ANE43179.1"/>
    <property type="molecule type" value="Genomic_DNA"/>
</dbReference>
<sequence>MNVWGTGPFENDAGAAFVQEVVQDGEFALAEAFEVALDPDTVFLAAEEGHRAYAAAAVLAAVLGGDTAGMTDAGLRSWVQNADLSDLAPLQDIARDALERIVGPDSELPDLWEDTADAEAWRAEIERLQGVLE</sequence>
<name>A0A172T827_9DEIO</name>
<dbReference type="Pfam" id="PF14078">
    <property type="entry name" value="DUF4259"/>
    <property type="match status" value="1"/>
</dbReference>
<dbReference type="STRING" id="1182568.SU48_04680"/>
<protein>
    <recommendedName>
        <fullName evidence="3">DUF4259 domain-containing protein</fullName>
    </recommendedName>
</protein>
<dbReference type="Proteomes" id="UP000077363">
    <property type="component" value="Chromosome"/>
</dbReference>
<accession>A0A172T827</accession>
<dbReference type="OrthoDB" id="73183at2"/>
<keyword evidence="2" id="KW-1185">Reference proteome</keyword>
<reference evidence="1 2" key="1">
    <citation type="submission" date="2015-01" db="EMBL/GenBank/DDBJ databases">
        <title>Deinococcus puniceus/DY1/ whole genome sequencing.</title>
        <authorList>
            <person name="Kim M.K."/>
            <person name="Srinivasan S."/>
            <person name="Lee J.-J."/>
        </authorList>
    </citation>
    <scope>NUCLEOTIDE SEQUENCE [LARGE SCALE GENOMIC DNA]</scope>
    <source>
        <strain evidence="1 2">DY1</strain>
    </source>
</reference>
<gene>
    <name evidence="1" type="ORF">SU48_04680</name>
</gene>
<dbReference type="InterPro" id="IPR025355">
    <property type="entry name" value="DUF4259"/>
</dbReference>
<dbReference type="RefSeq" id="WP_064014237.1">
    <property type="nucleotide sequence ID" value="NZ_CP011387.1"/>
</dbReference>